<evidence type="ECO:0000259" key="1">
    <source>
        <dbReference type="Pfam" id="PF00294"/>
    </source>
</evidence>
<dbReference type="Gene3D" id="3.40.1190.20">
    <property type="match status" value="1"/>
</dbReference>
<dbReference type="EMBL" id="PFSC01000054">
    <property type="protein sequence ID" value="PJC33095.1"/>
    <property type="molecule type" value="Genomic_DNA"/>
</dbReference>
<dbReference type="SUPFAM" id="SSF53613">
    <property type="entry name" value="Ribokinase-like"/>
    <property type="match status" value="1"/>
</dbReference>
<dbReference type="AlphaFoldDB" id="A0A2M8F1D8"/>
<reference evidence="3" key="1">
    <citation type="submission" date="2017-09" db="EMBL/GenBank/DDBJ databases">
        <title>Depth-based differentiation of microbial function through sediment-hosted aquifers and enrichment of novel symbionts in the deep terrestrial subsurface.</title>
        <authorList>
            <person name="Probst A.J."/>
            <person name="Ladd B."/>
            <person name="Jarett J.K."/>
            <person name="Geller-Mcgrath D.E."/>
            <person name="Sieber C.M.K."/>
            <person name="Emerson J.B."/>
            <person name="Anantharaman K."/>
            <person name="Thomas B.C."/>
            <person name="Malmstrom R."/>
            <person name="Stieglmeier M."/>
            <person name="Klingl A."/>
            <person name="Woyke T."/>
            <person name="Ryan C.M."/>
            <person name="Banfield J.F."/>
        </authorList>
    </citation>
    <scope>NUCLEOTIDE SEQUENCE [LARGE SCALE GENOMIC DNA]</scope>
</reference>
<proteinExistence type="predicted"/>
<feature type="domain" description="Carbohydrate kinase PfkB" evidence="1">
    <location>
        <begin position="12"/>
        <end position="264"/>
    </location>
</feature>
<organism evidence="2 3">
    <name type="scientific">Candidatus Roizmanbacteria bacterium CG_4_9_14_0_2_um_filter_39_13</name>
    <dbReference type="NCBI Taxonomy" id="1974839"/>
    <lineage>
        <taxon>Bacteria</taxon>
        <taxon>Candidatus Roizmaniibacteriota</taxon>
    </lineage>
</organism>
<accession>A0A2M8F1D8</accession>
<dbReference type="InterPro" id="IPR011611">
    <property type="entry name" value="PfkB_dom"/>
</dbReference>
<evidence type="ECO:0000313" key="2">
    <source>
        <dbReference type="EMBL" id="PJC33095.1"/>
    </source>
</evidence>
<dbReference type="Pfam" id="PF00294">
    <property type="entry name" value="PfkB"/>
    <property type="match status" value="1"/>
</dbReference>
<name>A0A2M8F1D8_9BACT</name>
<comment type="caution">
    <text evidence="2">The sequence shown here is derived from an EMBL/GenBank/DDBJ whole genome shotgun (WGS) entry which is preliminary data.</text>
</comment>
<dbReference type="Proteomes" id="UP000231383">
    <property type="component" value="Unassembled WGS sequence"/>
</dbReference>
<sequence>MLIIIGHVSYDEIVNASGEQSIIPSGAGYTGALGASMIQKDVGLVSQIGTDYDMSHLARLGIDLTGVNQRADGLTTRFYLNYRYNDPLKRDFEAQFNVGSDISPVDIPVHYVESASHVHLATMPPEQQEPFIHFFRNHSPSTNISIDTIEQFIHQNPKQVMENFIQCDTIFVDRREIAMLPPSLIQDREIILKLGGEGALYMNGAQRIQVPTRFIENITDKTSSGDILAGVFLANRAKGLDPELNLRIGCEIATKSIEAFGVDHLLKETYRPWQERV</sequence>
<evidence type="ECO:0000313" key="3">
    <source>
        <dbReference type="Proteomes" id="UP000231383"/>
    </source>
</evidence>
<dbReference type="InterPro" id="IPR029056">
    <property type="entry name" value="Ribokinase-like"/>
</dbReference>
<gene>
    <name evidence="2" type="ORF">CO051_02050</name>
</gene>
<protein>
    <recommendedName>
        <fullName evidence="1">Carbohydrate kinase PfkB domain-containing protein</fullName>
    </recommendedName>
</protein>